<comment type="similarity">
    <text evidence="2 4">Belongs to the GerABKA family.</text>
</comment>
<evidence type="ECO:0000256" key="2">
    <source>
        <dbReference type="ARBA" id="ARBA00005278"/>
    </source>
</evidence>
<feature type="transmembrane region" description="Helical" evidence="5">
    <location>
        <begin position="382"/>
        <end position="401"/>
    </location>
</feature>
<proteinExistence type="inferred from homology"/>
<reference evidence="6 7" key="1">
    <citation type="submission" date="2021-01" db="EMBL/GenBank/DDBJ databases">
        <title>Genomic Encyclopedia of Type Strains, Phase IV (KMG-IV): sequencing the most valuable type-strain genomes for metagenomic binning, comparative biology and taxonomic classification.</title>
        <authorList>
            <person name="Goeker M."/>
        </authorList>
    </citation>
    <scope>NUCLEOTIDE SEQUENCE [LARGE SCALE GENOMIC DNA]</scope>
    <source>
        <strain evidence="6 7">DSM 105453</strain>
    </source>
</reference>
<organism evidence="6 7">
    <name type="scientific">Siminovitchia thermophila</name>
    <dbReference type="NCBI Taxonomy" id="1245522"/>
    <lineage>
        <taxon>Bacteria</taxon>
        <taxon>Bacillati</taxon>
        <taxon>Bacillota</taxon>
        <taxon>Bacilli</taxon>
        <taxon>Bacillales</taxon>
        <taxon>Bacillaceae</taxon>
        <taxon>Siminovitchia</taxon>
    </lineage>
</organism>
<evidence type="ECO:0000256" key="1">
    <source>
        <dbReference type="ARBA" id="ARBA00004141"/>
    </source>
</evidence>
<dbReference type="EMBL" id="JAFBFH010000047">
    <property type="protein sequence ID" value="MBM7717420.1"/>
    <property type="molecule type" value="Genomic_DNA"/>
</dbReference>
<feature type="transmembrane region" description="Helical" evidence="5">
    <location>
        <begin position="315"/>
        <end position="337"/>
    </location>
</feature>
<dbReference type="RefSeq" id="WP_236017178.1">
    <property type="nucleotide sequence ID" value="NZ_JAFBFH010000047.1"/>
</dbReference>
<dbReference type="PANTHER" id="PTHR22550:SF5">
    <property type="entry name" value="LEUCINE ZIPPER PROTEIN 4"/>
    <property type="match status" value="1"/>
</dbReference>
<gene>
    <name evidence="6" type="ORF">JOC94_004448</name>
</gene>
<keyword evidence="7" id="KW-1185">Reference proteome</keyword>
<accession>A0ABS2RDK4</accession>
<keyword evidence="3 4" id="KW-0472">Membrane</keyword>
<name>A0ABS2RDK4_9BACI</name>
<evidence type="ECO:0000256" key="5">
    <source>
        <dbReference type="SAM" id="Phobius"/>
    </source>
</evidence>
<evidence type="ECO:0000313" key="6">
    <source>
        <dbReference type="EMBL" id="MBM7717420.1"/>
    </source>
</evidence>
<keyword evidence="5" id="KW-0812">Transmembrane</keyword>
<evidence type="ECO:0000256" key="4">
    <source>
        <dbReference type="PIRNR" id="PIRNR005690"/>
    </source>
</evidence>
<feature type="transmembrane region" description="Helical" evidence="5">
    <location>
        <begin position="438"/>
        <end position="466"/>
    </location>
</feature>
<dbReference type="PIRSF" id="PIRSF005690">
    <property type="entry name" value="GerBA"/>
    <property type="match status" value="1"/>
</dbReference>
<comment type="caution">
    <text evidence="6">The sequence shown here is derived from an EMBL/GenBank/DDBJ whole genome shotgun (WGS) entry which is preliminary data.</text>
</comment>
<evidence type="ECO:0000256" key="3">
    <source>
        <dbReference type="ARBA" id="ARBA00023136"/>
    </source>
</evidence>
<sequence length="521" mass="58242">MNFFKKKQLMKAKQSKDGTKKEQELEVFSNKITENRKRFEQLFYYPTNNALKFRELYISSINRHALILFVAGAVDTKMIDQQIIKPLLEPQSQSTVRNEINIVTDIMHNVLTTASGKKITKIKEAVENMLNGSTLILIDGQRDGILIDTNGFESRSVTEPTAETVVKGPKTAFIESAQVNRSLIRRQLKDHHLITEIVTVGTKSPQQVSVLYIQNIVDKELVATVKKRIEEVQQDAILEISMLEEVIEERPSSLFPSCMTTERPDRACSFLLEGHVILLMDNSPVALVTPITFWSLFQTAEDQFLRMPYGNFSRIIRLIALFIGLLTPAFFLAVTTFHPEMIPTDLLLAMAGTRERIPFPTLWEIVLMEITFEILREAGIRVPTPLGATIGIVGALILGQAAVEANIVSPIMVIIVSITGLASFAIPDIGLSVIVRILRFCLLFAANFLGFIGIALALTAIMAYAASLKAFGVPFFSPLAPYTPSSKDLFLRPVLKKQWLRPQNMSPQRKIRAAPKGEAKE</sequence>
<dbReference type="InterPro" id="IPR050768">
    <property type="entry name" value="UPF0353/GerABKA_families"/>
</dbReference>
<dbReference type="InterPro" id="IPR004995">
    <property type="entry name" value="Spore_Ger"/>
</dbReference>
<keyword evidence="5" id="KW-1133">Transmembrane helix</keyword>
<protein>
    <submittedName>
        <fullName evidence="6">Spore germination protein KA</fullName>
    </submittedName>
</protein>
<dbReference type="PANTHER" id="PTHR22550">
    <property type="entry name" value="SPORE GERMINATION PROTEIN"/>
    <property type="match status" value="1"/>
</dbReference>
<comment type="subcellular location">
    <subcellularLocation>
        <location evidence="4">Cell membrane</location>
    </subcellularLocation>
    <subcellularLocation>
        <location evidence="1">Membrane</location>
        <topology evidence="1">Multi-pass membrane protein</topology>
    </subcellularLocation>
</comment>
<dbReference type="Proteomes" id="UP000823485">
    <property type="component" value="Unassembled WGS sequence"/>
</dbReference>
<dbReference type="Pfam" id="PF03323">
    <property type="entry name" value="GerA"/>
    <property type="match status" value="1"/>
</dbReference>
<evidence type="ECO:0000313" key="7">
    <source>
        <dbReference type="Proteomes" id="UP000823485"/>
    </source>
</evidence>
<feature type="transmembrane region" description="Helical" evidence="5">
    <location>
        <begin position="407"/>
        <end position="426"/>
    </location>
</feature>